<evidence type="ECO:0000313" key="7">
    <source>
        <dbReference type="Proteomes" id="UP000242861"/>
    </source>
</evidence>
<sequence length="642" mass="70272">MRHYWSRLLLCLGLCLLAAGLHAEERELIEDFAVTLRLDTQGMLQVSERITVYATGQQIRRGIYRDLPVRYRLPGGLWRQTPIEQFSASRDGRPESVHRERQGSYERFYLGSPYELLKPGRYTYQLNYRVDAQLIAHAERDELYWNVTGNDWQFPILRASLFLQLPDGAQIAQVAAYTGSRGEQGESFAVLQQGNNSLRLRTSAPLAVQQGLTVTVDWPRGVVVRPDLAQRSLRLLFDNPGSSLGLLLLLVSLGYYLHQWRRVGRDPQAGLVIPRFQGPHGLLPAEVGYLWRRGRQSEAEALSLSFTDWAIRGLLLLKDRPRAEGFVLQPGKLDSAEQQPAEQALLRELFPQGRQSAALTLGTRYEKRLAALQDALQEHLQSRAKAWYARNRRDWAYGLLLALPGMLLSVVLSVEPGDELGMAIAGMLFSVGFGLPGALVVRVGLSDNQWSGRLMLLFFGGMFVLAACLGLAFLLSATSLPVWLLLAGYLALLIGFYFWLEAPSALGQQLLDELAGYREYLSLAESDSLARAGDAPAMSIALYEQHLPYAMALGVEARWTARFSQAIATGLIEPGEQGYQPRWYDSRRPISSPAALTASLGSSLALASSSASTPPASSSSSSGSSGGGSSGGGSGGGGGGGW</sequence>
<protein>
    <submittedName>
        <fullName evidence="6">DUF2207 domain-containing protein</fullName>
    </submittedName>
</protein>
<feature type="region of interest" description="Disordered" evidence="1">
    <location>
        <begin position="607"/>
        <end position="642"/>
    </location>
</feature>
<comment type="caution">
    <text evidence="6">The sequence shown here is derived from an EMBL/GenBank/DDBJ whole genome shotgun (WGS) entry which is preliminary data.</text>
</comment>
<dbReference type="Pfam" id="PF20990">
    <property type="entry name" value="DUF2207_C"/>
    <property type="match status" value="1"/>
</dbReference>
<feature type="domain" description="DUF2207" evidence="4">
    <location>
        <begin position="29"/>
        <end position="217"/>
    </location>
</feature>
<feature type="domain" description="Predicted membrane protein YciQ-like C-terminal" evidence="5">
    <location>
        <begin position="278"/>
        <end position="563"/>
    </location>
</feature>
<feature type="chain" id="PRO_5014149897" evidence="3">
    <location>
        <begin position="24"/>
        <end position="642"/>
    </location>
</feature>
<feature type="compositionally biased region" description="Low complexity" evidence="1">
    <location>
        <begin position="607"/>
        <end position="623"/>
    </location>
</feature>
<name>A0A2I0CN99_9PSED</name>
<feature type="transmembrane region" description="Helical" evidence="2">
    <location>
        <begin position="454"/>
        <end position="474"/>
    </location>
</feature>
<keyword evidence="3" id="KW-0732">Signal</keyword>
<gene>
    <name evidence="6" type="ORF">CW360_12470</name>
</gene>
<feature type="transmembrane region" description="Helical" evidence="2">
    <location>
        <begin position="480"/>
        <end position="500"/>
    </location>
</feature>
<evidence type="ECO:0000313" key="6">
    <source>
        <dbReference type="EMBL" id="PKF70616.1"/>
    </source>
</evidence>
<feature type="transmembrane region" description="Helical" evidence="2">
    <location>
        <begin position="420"/>
        <end position="442"/>
    </location>
</feature>
<feature type="signal peptide" evidence="3">
    <location>
        <begin position="1"/>
        <end position="23"/>
    </location>
</feature>
<evidence type="ECO:0000256" key="3">
    <source>
        <dbReference type="SAM" id="SignalP"/>
    </source>
</evidence>
<evidence type="ECO:0000259" key="4">
    <source>
        <dbReference type="Pfam" id="PF09972"/>
    </source>
</evidence>
<proteinExistence type="predicted"/>
<feature type="transmembrane region" description="Helical" evidence="2">
    <location>
        <begin position="240"/>
        <end position="257"/>
    </location>
</feature>
<dbReference type="Pfam" id="PF09972">
    <property type="entry name" value="DUF2207"/>
    <property type="match status" value="1"/>
</dbReference>
<dbReference type="RefSeq" id="WP_101193919.1">
    <property type="nucleotide sequence ID" value="NZ_PIYS01000023.1"/>
</dbReference>
<reference evidence="7" key="1">
    <citation type="submission" date="2017-12" db="EMBL/GenBank/DDBJ databases">
        <authorList>
            <person name="Yu X.-Y."/>
        </authorList>
    </citation>
    <scope>NUCLEOTIDE SEQUENCE [LARGE SCALE GENOMIC DNA]</scope>
    <source>
        <strain evidence="7">ZYSR67-Z</strain>
    </source>
</reference>
<evidence type="ECO:0000259" key="5">
    <source>
        <dbReference type="Pfam" id="PF20990"/>
    </source>
</evidence>
<dbReference type="Proteomes" id="UP000242861">
    <property type="component" value="Unassembled WGS sequence"/>
</dbReference>
<dbReference type="AlphaFoldDB" id="A0A2I0CN99"/>
<dbReference type="InterPro" id="IPR048389">
    <property type="entry name" value="YciQ-like_C"/>
</dbReference>
<keyword evidence="2" id="KW-0472">Membrane</keyword>
<organism evidence="6 7">
    <name type="scientific">Pseudomonas fluvialis</name>
    <dbReference type="NCBI Taxonomy" id="1793966"/>
    <lineage>
        <taxon>Bacteria</taxon>
        <taxon>Pseudomonadati</taxon>
        <taxon>Pseudomonadota</taxon>
        <taxon>Gammaproteobacteria</taxon>
        <taxon>Pseudomonadales</taxon>
        <taxon>Pseudomonadaceae</taxon>
        <taxon>Pseudomonas</taxon>
    </lineage>
</organism>
<evidence type="ECO:0000256" key="2">
    <source>
        <dbReference type="SAM" id="Phobius"/>
    </source>
</evidence>
<dbReference type="InterPro" id="IPR018702">
    <property type="entry name" value="DUF2207"/>
</dbReference>
<feature type="compositionally biased region" description="Gly residues" evidence="1">
    <location>
        <begin position="624"/>
        <end position="642"/>
    </location>
</feature>
<evidence type="ECO:0000256" key="1">
    <source>
        <dbReference type="SAM" id="MobiDB-lite"/>
    </source>
</evidence>
<feature type="transmembrane region" description="Helical" evidence="2">
    <location>
        <begin position="395"/>
        <end position="414"/>
    </location>
</feature>
<keyword evidence="2" id="KW-0812">Transmembrane</keyword>
<accession>A0A2I0CN99</accession>
<dbReference type="EMBL" id="PIYS01000023">
    <property type="protein sequence ID" value="PKF70616.1"/>
    <property type="molecule type" value="Genomic_DNA"/>
</dbReference>
<keyword evidence="2" id="KW-1133">Transmembrane helix</keyword>